<dbReference type="InterPro" id="IPR000626">
    <property type="entry name" value="Ubiquitin-like_dom"/>
</dbReference>
<feature type="domain" description="UBA" evidence="8">
    <location>
        <begin position="359"/>
        <end position="399"/>
    </location>
</feature>
<evidence type="ECO:0000259" key="8">
    <source>
        <dbReference type="PROSITE" id="PS50030"/>
    </source>
</evidence>
<comment type="caution">
    <text evidence="10">The sequence shown here is derived from an EMBL/GenBank/DDBJ whole genome shotgun (WGS) entry which is preliminary data.</text>
</comment>
<evidence type="ECO:0000256" key="2">
    <source>
        <dbReference type="ARBA" id="ARBA00005536"/>
    </source>
</evidence>
<dbReference type="GO" id="GO:0070628">
    <property type="term" value="F:proteasome binding"/>
    <property type="evidence" value="ECO:0007669"/>
    <property type="project" value="TreeGrafter"/>
</dbReference>
<comment type="subcellular location">
    <subcellularLocation>
        <location evidence="1">Nucleus</location>
    </subcellularLocation>
</comment>
<feature type="compositionally biased region" description="Low complexity" evidence="7">
    <location>
        <begin position="78"/>
        <end position="133"/>
    </location>
</feature>
<proteinExistence type="inferred from homology"/>
<comment type="similarity">
    <text evidence="2">Belongs to the IST1 family.</text>
</comment>
<feature type="domain" description="Ubiquitin-like" evidence="9">
    <location>
        <begin position="15"/>
        <end position="71"/>
    </location>
</feature>
<evidence type="ECO:0000313" key="11">
    <source>
        <dbReference type="Proteomes" id="UP000306102"/>
    </source>
</evidence>
<dbReference type="GO" id="GO:0031593">
    <property type="term" value="F:polyubiquitin modification-dependent protein binding"/>
    <property type="evidence" value="ECO:0007669"/>
    <property type="project" value="TreeGrafter"/>
</dbReference>
<dbReference type="EMBL" id="SDRB02012128">
    <property type="protein sequence ID" value="THF98863.1"/>
    <property type="molecule type" value="Genomic_DNA"/>
</dbReference>
<dbReference type="CDD" id="cd14382">
    <property type="entry name" value="UBA2_RAD23_plant"/>
    <property type="match status" value="1"/>
</dbReference>
<dbReference type="AlphaFoldDB" id="A0A4S4D9Z1"/>
<organism evidence="10 11">
    <name type="scientific">Camellia sinensis var. sinensis</name>
    <name type="common">China tea</name>
    <dbReference type="NCBI Taxonomy" id="542762"/>
    <lineage>
        <taxon>Eukaryota</taxon>
        <taxon>Viridiplantae</taxon>
        <taxon>Streptophyta</taxon>
        <taxon>Embryophyta</taxon>
        <taxon>Tracheophyta</taxon>
        <taxon>Spermatophyta</taxon>
        <taxon>Magnoliopsida</taxon>
        <taxon>eudicotyledons</taxon>
        <taxon>Gunneridae</taxon>
        <taxon>Pentapetalae</taxon>
        <taxon>asterids</taxon>
        <taxon>Ericales</taxon>
        <taxon>Theaceae</taxon>
        <taxon>Camellia</taxon>
    </lineage>
</organism>
<dbReference type="SMART" id="SM00727">
    <property type="entry name" value="STI1"/>
    <property type="match status" value="1"/>
</dbReference>
<dbReference type="SUPFAM" id="SSF101238">
    <property type="entry name" value="XPC-binding domain"/>
    <property type="match status" value="1"/>
</dbReference>
<dbReference type="Pfam" id="PF00627">
    <property type="entry name" value="UBA"/>
    <property type="match status" value="2"/>
</dbReference>
<dbReference type="PROSITE" id="PS50053">
    <property type="entry name" value="UBIQUITIN_2"/>
    <property type="match status" value="1"/>
</dbReference>
<evidence type="ECO:0000256" key="1">
    <source>
        <dbReference type="ARBA" id="ARBA00004123"/>
    </source>
</evidence>
<dbReference type="GO" id="GO:0043161">
    <property type="term" value="P:proteasome-mediated ubiquitin-dependent protein catabolic process"/>
    <property type="evidence" value="ECO:0007669"/>
    <property type="project" value="InterPro"/>
</dbReference>
<evidence type="ECO:0008006" key="12">
    <source>
        <dbReference type="Google" id="ProtNLM"/>
    </source>
</evidence>
<dbReference type="Gene3D" id="1.10.8.10">
    <property type="entry name" value="DNA helicase RuvA subunit, C-terminal domain"/>
    <property type="match status" value="2"/>
</dbReference>
<dbReference type="PROSITE" id="PS50030">
    <property type="entry name" value="UBA"/>
    <property type="match status" value="2"/>
</dbReference>
<keyword evidence="6" id="KW-0539">Nucleus</keyword>
<dbReference type="Pfam" id="PF09280">
    <property type="entry name" value="XPC-binding"/>
    <property type="match status" value="1"/>
</dbReference>
<dbReference type="PANTHER" id="PTHR10621:SF35">
    <property type="entry name" value="UBIQUITIN RECEPTOR RAD23C"/>
    <property type="match status" value="1"/>
</dbReference>
<dbReference type="CDD" id="cd01805">
    <property type="entry name" value="Ubl_Rad23"/>
    <property type="match status" value="1"/>
</dbReference>
<dbReference type="InterPro" id="IPR005061">
    <property type="entry name" value="Ist1"/>
</dbReference>
<dbReference type="Pfam" id="PF00240">
    <property type="entry name" value="ubiquitin"/>
    <property type="match status" value="1"/>
</dbReference>
<dbReference type="GO" id="GO:0043130">
    <property type="term" value="F:ubiquitin binding"/>
    <property type="evidence" value="ECO:0007669"/>
    <property type="project" value="TreeGrafter"/>
</dbReference>
<dbReference type="Gene3D" id="3.10.20.90">
    <property type="entry name" value="Phosphatidylinositol 3-kinase Catalytic Subunit, Chain A, domain 1"/>
    <property type="match status" value="1"/>
</dbReference>
<dbReference type="FunFam" id="1.10.8.10:FF:000003">
    <property type="entry name" value="UV excision repair protein RAD23 homolog"/>
    <property type="match status" value="1"/>
</dbReference>
<dbReference type="SUPFAM" id="SSF46934">
    <property type="entry name" value="UBA-like"/>
    <property type="match status" value="2"/>
</dbReference>
<evidence type="ECO:0000256" key="4">
    <source>
        <dbReference type="ARBA" id="ARBA00022763"/>
    </source>
</evidence>
<keyword evidence="4" id="KW-0227">DNA damage</keyword>
<dbReference type="GO" id="GO:0005829">
    <property type="term" value="C:cytosol"/>
    <property type="evidence" value="ECO:0007669"/>
    <property type="project" value="TreeGrafter"/>
</dbReference>
<gene>
    <name evidence="10" type="ORF">TEA_006482</name>
</gene>
<reference evidence="10 11" key="1">
    <citation type="journal article" date="2018" name="Proc. Natl. Acad. Sci. U.S.A.">
        <title>Draft genome sequence of Camellia sinensis var. sinensis provides insights into the evolution of the tea genome and tea quality.</title>
        <authorList>
            <person name="Wei C."/>
            <person name="Yang H."/>
            <person name="Wang S."/>
            <person name="Zhao J."/>
            <person name="Liu C."/>
            <person name="Gao L."/>
            <person name="Xia E."/>
            <person name="Lu Y."/>
            <person name="Tai Y."/>
            <person name="She G."/>
            <person name="Sun J."/>
            <person name="Cao H."/>
            <person name="Tong W."/>
            <person name="Gao Q."/>
            <person name="Li Y."/>
            <person name="Deng W."/>
            <person name="Jiang X."/>
            <person name="Wang W."/>
            <person name="Chen Q."/>
            <person name="Zhang S."/>
            <person name="Li H."/>
            <person name="Wu J."/>
            <person name="Wang P."/>
            <person name="Li P."/>
            <person name="Shi C."/>
            <person name="Zheng F."/>
            <person name="Jian J."/>
            <person name="Huang B."/>
            <person name="Shan D."/>
            <person name="Shi M."/>
            <person name="Fang C."/>
            <person name="Yue Y."/>
            <person name="Li F."/>
            <person name="Li D."/>
            <person name="Wei S."/>
            <person name="Han B."/>
            <person name="Jiang C."/>
            <person name="Yin Y."/>
            <person name="Xia T."/>
            <person name="Zhang Z."/>
            <person name="Bennetzen J.L."/>
            <person name="Zhao S."/>
            <person name="Wan X."/>
        </authorList>
    </citation>
    <scope>NUCLEOTIDE SEQUENCE [LARGE SCALE GENOMIC DNA]</scope>
    <source>
        <strain evidence="11">cv. Shuchazao</strain>
        <tissue evidence="10">Leaf</tissue>
    </source>
</reference>
<dbReference type="Gene3D" id="1.10.10.540">
    <property type="entry name" value="XPC-binding domain"/>
    <property type="match status" value="1"/>
</dbReference>
<dbReference type="GO" id="GO:0006289">
    <property type="term" value="P:nucleotide-excision repair"/>
    <property type="evidence" value="ECO:0007669"/>
    <property type="project" value="InterPro"/>
</dbReference>
<dbReference type="SUPFAM" id="SSF54236">
    <property type="entry name" value="Ubiquitin-like"/>
    <property type="match status" value="1"/>
</dbReference>
<evidence type="ECO:0000256" key="3">
    <source>
        <dbReference type="ARBA" id="ARBA00022737"/>
    </source>
</evidence>
<dbReference type="InterPro" id="IPR009060">
    <property type="entry name" value="UBA-like_sf"/>
</dbReference>
<evidence type="ECO:0000256" key="5">
    <source>
        <dbReference type="ARBA" id="ARBA00023204"/>
    </source>
</evidence>
<feature type="region of interest" description="Disordered" evidence="7">
    <location>
        <begin position="73"/>
        <end position="139"/>
    </location>
</feature>
<dbReference type="GO" id="GO:0015031">
    <property type="term" value="P:protein transport"/>
    <property type="evidence" value="ECO:0007669"/>
    <property type="project" value="InterPro"/>
</dbReference>
<sequence>MISSIVEPRCTFVQVADVKKNIETAQGSDVYPAAQQMLIHQGKVLKDSTTLEENKVAENSFVVIMLSKNKASGGASGGASTASSAPSTQAQPASFSAPPAQPLTAPQAPASTVGIPQSAPESTPAPAPTSSESDVYSEATSNLVAGSNLEGIIQQILDMGGGSWDRDMVVRALRAAFNNPERAVEYLYSVSPLLLLAYTHPTLHSKIPDVILVLYVACFGIPQQAEVPPVVQAPANGQAVNPPAQAPQPAVPSSGPNANPLDLFPQGLPNVGSNASAGTLDFLRNSQQFQALRAMVQANPQILQPMLQELGKQNPQLMRLIQEHQADFLHLINQPVEGGEGNVLEQLAGAMPQAVTVTPEEHEAIERLEAMGFDRAIVLEVFFACNKNEELAANYLLDHMHEIECPREYSTPDEKSSKTNCHKVTFHIKASIDHLASGGGDSLLGVSSGAFLCCFRSPNRKQQTWAGNWMLCSEETQRQVEQVIKEQNMLDVFGMIENYCHLLTQRITLVQNNRECPDELSEAILSLIFAASRCGEFPELQEIRGIFTSRYGKEFVARALELRNNCRVNPKMIQKLSTTQASLESRQQLLKQIASDNGISLQLVDDVYVTAGEKQEINQQEKQLQPNKVSNLNDPEFGVHDRDSSEVMTQNEKFSESTKVRKKYRDVAEAAQEAFESAAYAAAAARAAVELSRSESWDEDPDDHNDSNHVRSNRTIHDSIRFATKTI</sequence>
<keyword evidence="11" id="KW-1185">Reference proteome</keyword>
<dbReference type="InterPro" id="IPR036353">
    <property type="entry name" value="XPC-bd_sf"/>
</dbReference>
<dbReference type="STRING" id="542762.A0A4S4D9Z1"/>
<evidence type="ECO:0000259" key="9">
    <source>
        <dbReference type="PROSITE" id="PS50053"/>
    </source>
</evidence>
<dbReference type="FunFam" id="1.10.10.540:FF:000001">
    <property type="entry name" value="UV excision repair protein RAD23 B"/>
    <property type="match status" value="1"/>
</dbReference>
<dbReference type="InterPro" id="IPR006636">
    <property type="entry name" value="STI1_HS-bd"/>
</dbReference>
<dbReference type="GO" id="GO:0005654">
    <property type="term" value="C:nucleoplasm"/>
    <property type="evidence" value="ECO:0007669"/>
    <property type="project" value="TreeGrafter"/>
</dbReference>
<dbReference type="InterPro" id="IPR029071">
    <property type="entry name" value="Ubiquitin-like_domsf"/>
</dbReference>
<dbReference type="InterPro" id="IPR015360">
    <property type="entry name" value="XPC-bd"/>
</dbReference>
<dbReference type="NCBIfam" id="TIGR00601">
    <property type="entry name" value="rad23"/>
    <property type="match status" value="1"/>
</dbReference>
<dbReference type="PRINTS" id="PR01839">
    <property type="entry name" value="RAD23PROTEIN"/>
</dbReference>
<feature type="domain" description="UBA" evidence="8">
    <location>
        <begin position="147"/>
        <end position="190"/>
    </location>
</feature>
<keyword evidence="3" id="KW-0677">Repeat</keyword>
<name>A0A4S4D9Z1_CAMSN</name>
<accession>A0A4S4D9Z1</accession>
<evidence type="ECO:0000256" key="7">
    <source>
        <dbReference type="SAM" id="MobiDB-lite"/>
    </source>
</evidence>
<evidence type="ECO:0000256" key="6">
    <source>
        <dbReference type="ARBA" id="ARBA00023242"/>
    </source>
</evidence>
<dbReference type="GO" id="GO:0003684">
    <property type="term" value="F:damaged DNA binding"/>
    <property type="evidence" value="ECO:0007669"/>
    <property type="project" value="InterPro"/>
</dbReference>
<dbReference type="SMART" id="SM00165">
    <property type="entry name" value="UBA"/>
    <property type="match status" value="2"/>
</dbReference>
<dbReference type="FunFam" id="1.20.1260.60:FF:000002">
    <property type="entry name" value="Vacuolar protein sorting-associated protein IST1"/>
    <property type="match status" value="1"/>
</dbReference>
<dbReference type="InterPro" id="IPR042277">
    <property type="entry name" value="IST1-like"/>
</dbReference>
<dbReference type="Gene3D" id="1.20.1260.60">
    <property type="entry name" value="Vacuolar protein sorting-associated protein Ist1"/>
    <property type="match status" value="1"/>
</dbReference>
<evidence type="ECO:0000313" key="10">
    <source>
        <dbReference type="EMBL" id="THF98863.1"/>
    </source>
</evidence>
<dbReference type="Pfam" id="PF03398">
    <property type="entry name" value="Ist1"/>
    <property type="match status" value="1"/>
</dbReference>
<dbReference type="PANTHER" id="PTHR10621">
    <property type="entry name" value="UV EXCISION REPAIR PROTEIN RAD23"/>
    <property type="match status" value="1"/>
</dbReference>
<dbReference type="FunFam" id="1.10.8.10:FF:000002">
    <property type="entry name" value="UV excision repair protein RAD23 homolog"/>
    <property type="match status" value="1"/>
</dbReference>
<protein>
    <recommendedName>
        <fullName evidence="12">DNA repair protein RAD23</fullName>
    </recommendedName>
</protein>
<feature type="region of interest" description="Disordered" evidence="7">
    <location>
        <begin position="690"/>
        <end position="712"/>
    </location>
</feature>
<dbReference type="InterPro" id="IPR004806">
    <property type="entry name" value="Rad23"/>
</dbReference>
<keyword evidence="5" id="KW-0234">DNA repair</keyword>
<dbReference type="InterPro" id="IPR015940">
    <property type="entry name" value="UBA"/>
</dbReference>
<dbReference type="Proteomes" id="UP000306102">
    <property type="component" value="Unassembled WGS sequence"/>
</dbReference>